<dbReference type="EMBL" id="WKRA01000010">
    <property type="protein sequence ID" value="MSD16007.1"/>
    <property type="molecule type" value="Genomic_DNA"/>
</dbReference>
<evidence type="ECO:0000259" key="16">
    <source>
        <dbReference type="Pfam" id="PF00920"/>
    </source>
</evidence>
<dbReference type="PANTHER" id="PTHR43661">
    <property type="entry name" value="D-XYLONATE DEHYDRATASE"/>
    <property type="match status" value="1"/>
</dbReference>
<dbReference type="SUPFAM" id="SSF143975">
    <property type="entry name" value="IlvD/EDD N-terminal domain-like"/>
    <property type="match status" value="1"/>
</dbReference>
<keyword evidence="10 15" id="KW-0100">Branched-chain amino acid biosynthesis</keyword>
<dbReference type="HAMAP" id="MF_00012">
    <property type="entry name" value="IlvD"/>
    <property type="match status" value="1"/>
</dbReference>
<evidence type="ECO:0000313" key="18">
    <source>
        <dbReference type="EMBL" id="MSD16007.1"/>
    </source>
</evidence>
<evidence type="ECO:0000256" key="7">
    <source>
        <dbReference type="ARBA" id="ARBA00023004"/>
    </source>
</evidence>
<keyword evidence="9 15" id="KW-0456">Lyase</keyword>
<feature type="binding site" description="via carbamate group" evidence="15">
    <location>
        <position position="121"/>
    </location>
    <ligand>
        <name>Mg(2+)</name>
        <dbReference type="ChEBI" id="CHEBI:18420"/>
    </ligand>
</feature>
<dbReference type="GO" id="GO:0051537">
    <property type="term" value="F:2 iron, 2 sulfur cluster binding"/>
    <property type="evidence" value="ECO:0007669"/>
    <property type="project" value="UniProtKB-UniRule"/>
</dbReference>
<evidence type="ECO:0000256" key="12">
    <source>
        <dbReference type="ARBA" id="ARBA00029436"/>
    </source>
</evidence>
<dbReference type="NCBIfam" id="TIGR00110">
    <property type="entry name" value="ilvD"/>
    <property type="match status" value="1"/>
</dbReference>
<dbReference type="RefSeq" id="WP_129899154.1">
    <property type="nucleotide sequence ID" value="NZ_CAXUGT010000004.1"/>
</dbReference>
<feature type="active site" description="Proton acceptor" evidence="15">
    <location>
        <position position="468"/>
    </location>
</feature>
<dbReference type="GO" id="GO:0005829">
    <property type="term" value="C:cytosol"/>
    <property type="evidence" value="ECO:0007669"/>
    <property type="project" value="TreeGrafter"/>
</dbReference>
<keyword evidence="6 15" id="KW-0460">Magnesium</keyword>
<feature type="modified residue" description="N6-carboxylysine" evidence="15">
    <location>
        <position position="121"/>
    </location>
</feature>
<dbReference type="GO" id="GO:0009097">
    <property type="term" value="P:isoleucine biosynthetic process"/>
    <property type="evidence" value="ECO:0007669"/>
    <property type="project" value="UniProtKB-UniRule"/>
</dbReference>
<comment type="similarity">
    <text evidence="2 15">Belongs to the IlvD/Edd family.</text>
</comment>
<dbReference type="UniPathway" id="UPA00047">
    <property type="reaction ID" value="UER00057"/>
</dbReference>
<dbReference type="GO" id="GO:0004160">
    <property type="term" value="F:dihydroxy-acid dehydratase activity"/>
    <property type="evidence" value="ECO:0007669"/>
    <property type="project" value="UniProtKB-UniRule"/>
</dbReference>
<comment type="pathway">
    <text evidence="12 15">Amino-acid biosynthesis; L-valine biosynthesis; L-valine from pyruvate: step 3/4.</text>
</comment>
<name>A0A844DX19_EUBRA</name>
<dbReference type="FunFam" id="3.50.30.80:FF:000001">
    <property type="entry name" value="Dihydroxy-acid dehydratase"/>
    <property type="match status" value="1"/>
</dbReference>
<evidence type="ECO:0000256" key="1">
    <source>
        <dbReference type="ARBA" id="ARBA00001946"/>
    </source>
</evidence>
<evidence type="ECO:0000256" key="2">
    <source>
        <dbReference type="ARBA" id="ARBA00006486"/>
    </source>
</evidence>
<keyword evidence="3 15" id="KW-0028">Amino-acid biosynthesis</keyword>
<dbReference type="SUPFAM" id="SSF52016">
    <property type="entry name" value="LeuD/IlvD-like"/>
    <property type="match status" value="1"/>
</dbReference>
<evidence type="ECO:0000256" key="13">
    <source>
        <dbReference type="ARBA" id="ARBA00029437"/>
    </source>
</evidence>
<accession>A0A844DX19</accession>
<dbReference type="PANTHER" id="PTHR43661:SF3">
    <property type="entry name" value="D-XYLONATE DEHYDRATASE YAGF-RELATED"/>
    <property type="match status" value="1"/>
</dbReference>
<dbReference type="GO" id="GO:0000287">
    <property type="term" value="F:magnesium ion binding"/>
    <property type="evidence" value="ECO:0007669"/>
    <property type="project" value="UniProtKB-UniRule"/>
</dbReference>
<dbReference type="EC" id="4.2.1.9" evidence="14 15"/>
<feature type="domain" description="Dihydroxy-acid/6-phosphogluconate dehydratase C-terminal" evidence="17">
    <location>
        <begin position="358"/>
        <end position="549"/>
    </location>
</feature>
<dbReference type="InterPro" id="IPR056740">
    <property type="entry name" value="ILV_EDD_C"/>
</dbReference>
<keyword evidence="5 15" id="KW-0479">Metal-binding</keyword>
<dbReference type="GO" id="GO:0009099">
    <property type="term" value="P:L-valine biosynthetic process"/>
    <property type="evidence" value="ECO:0007669"/>
    <property type="project" value="UniProtKB-UniRule"/>
</dbReference>
<dbReference type="InterPro" id="IPR037237">
    <property type="entry name" value="IlvD/EDD_N"/>
</dbReference>
<comment type="caution">
    <text evidence="18">The sequence shown here is derived from an EMBL/GenBank/DDBJ whole genome shotgun (WGS) entry which is preliminary data.</text>
</comment>
<comment type="catalytic activity">
    <reaction evidence="11">
        <text>(2R)-2,3-dihydroxy-3-methylbutanoate = 3-methyl-2-oxobutanoate + H2O</text>
        <dbReference type="Rhea" id="RHEA:24809"/>
        <dbReference type="ChEBI" id="CHEBI:11851"/>
        <dbReference type="ChEBI" id="CHEBI:15377"/>
        <dbReference type="ChEBI" id="CHEBI:49072"/>
        <dbReference type="EC" id="4.2.1.9"/>
    </reaction>
    <physiologicalReaction direction="left-to-right" evidence="11">
        <dbReference type="Rhea" id="RHEA:24810"/>
    </physiologicalReaction>
</comment>
<dbReference type="Gene3D" id="3.50.30.80">
    <property type="entry name" value="IlvD/EDD C-terminal domain-like"/>
    <property type="match status" value="1"/>
</dbReference>
<evidence type="ECO:0000256" key="15">
    <source>
        <dbReference type="HAMAP-Rule" id="MF_00012"/>
    </source>
</evidence>
<feature type="binding site" evidence="15">
    <location>
        <position position="78"/>
    </location>
    <ligand>
        <name>Mg(2+)</name>
        <dbReference type="ChEBI" id="CHEBI:18420"/>
    </ligand>
</feature>
<evidence type="ECO:0000256" key="4">
    <source>
        <dbReference type="ARBA" id="ARBA00022714"/>
    </source>
</evidence>
<dbReference type="Pfam" id="PF00920">
    <property type="entry name" value="ILVD_EDD_N"/>
    <property type="match status" value="1"/>
</dbReference>
<evidence type="ECO:0000256" key="10">
    <source>
        <dbReference type="ARBA" id="ARBA00023304"/>
    </source>
</evidence>
<dbReference type="AlphaFoldDB" id="A0A844DX19"/>
<evidence type="ECO:0000256" key="8">
    <source>
        <dbReference type="ARBA" id="ARBA00023014"/>
    </source>
</evidence>
<evidence type="ECO:0000256" key="6">
    <source>
        <dbReference type="ARBA" id="ARBA00022842"/>
    </source>
</evidence>
<organism evidence="18 19">
    <name type="scientific">Eubacterium ramulus</name>
    <dbReference type="NCBI Taxonomy" id="39490"/>
    <lineage>
        <taxon>Bacteria</taxon>
        <taxon>Bacillati</taxon>
        <taxon>Bacillota</taxon>
        <taxon>Clostridia</taxon>
        <taxon>Eubacteriales</taxon>
        <taxon>Eubacteriaceae</taxon>
        <taxon>Eubacterium</taxon>
    </lineage>
</organism>
<feature type="binding site" evidence="15">
    <location>
        <position position="120"/>
    </location>
    <ligand>
        <name>Mg(2+)</name>
        <dbReference type="ChEBI" id="CHEBI:18420"/>
    </ligand>
</feature>
<gene>
    <name evidence="15 18" type="primary">ilvD</name>
    <name evidence="18" type="ORF">GKE72_07955</name>
</gene>
<dbReference type="Pfam" id="PF24877">
    <property type="entry name" value="ILV_EDD_C"/>
    <property type="match status" value="1"/>
</dbReference>
<evidence type="ECO:0000256" key="14">
    <source>
        <dbReference type="ARBA" id="ARBA00029490"/>
    </source>
</evidence>
<dbReference type="PROSITE" id="PS00887">
    <property type="entry name" value="ILVD_EDD_2"/>
    <property type="match status" value="1"/>
</dbReference>
<evidence type="ECO:0000256" key="11">
    <source>
        <dbReference type="ARBA" id="ARBA00029304"/>
    </source>
</evidence>
<evidence type="ECO:0000256" key="9">
    <source>
        <dbReference type="ARBA" id="ARBA00023239"/>
    </source>
</evidence>
<sequence length="555" mass="58628">MRSDNVTKGMQQAPHRSLFNALGYTKEELDRPLVGIVSSYNEIVPGHMNLDKIVEAVKMGVAMAGGTPIVFPAIAVCDGIAMGHTGMKYSLVTRDLIADSTECMAMAHQFDALVMVPNCDKNVPGLLMAAARLNIPTVFVSGGPMLAGHIHGKKRSLSSMFEAVGSYAAGTMTEDEVREYEEKVCPTCGSCSGMYTANSMNCLTEAIGMGLPGNGTIPAVYSERIKLAKHAGMAVMELLKRDIRPRDIMTKAAFMNALTMDMALGCSTNSMLHLPAIAHEAGVDIDLDIANALSEKTPNLCHLAPAGPTYMEDLNEAGGVSAVMSELNKIGLLDTSCMTVTGKTIAENIQGVVNKNPEVIRPVENPYSKTGGIAVLKGNLAPDSAVVKRSAVVPEMMVHEGPARVFDCEEDAIAAIKGGKIVEGDVVVIRYEGPKGGPGMREMLNPTSAIAGMGLGSSVALITDGRFSGASRGASIGHVSPEAAVGGPIAFVEEGDIIKINIPENTLNVDITDEEMEARKAKWQPREPKITTGYLARYASMVTSGNTGAILKTNK</sequence>
<dbReference type="InterPro" id="IPR042096">
    <property type="entry name" value="Dihydro-acid_dehy_C"/>
</dbReference>
<dbReference type="PROSITE" id="PS00886">
    <property type="entry name" value="ILVD_EDD_1"/>
    <property type="match status" value="1"/>
</dbReference>
<keyword evidence="4 15" id="KW-0001">2Fe-2S</keyword>
<evidence type="ECO:0000256" key="5">
    <source>
        <dbReference type="ARBA" id="ARBA00022723"/>
    </source>
</evidence>
<comment type="cofactor">
    <cofactor evidence="1 15">
        <name>Mg(2+)</name>
        <dbReference type="ChEBI" id="CHEBI:18420"/>
    </cofactor>
</comment>
<feature type="domain" description="Dihydroxy-acid/6-phosphogluconate dehydratase N-terminal" evidence="16">
    <location>
        <begin position="31"/>
        <end position="348"/>
    </location>
</feature>
<comment type="subunit">
    <text evidence="15">Homodimer.</text>
</comment>
<reference evidence="18 19" key="1">
    <citation type="journal article" date="2019" name="Nat. Med.">
        <title>A library of human gut bacterial isolates paired with longitudinal multiomics data enables mechanistic microbiome research.</title>
        <authorList>
            <person name="Poyet M."/>
            <person name="Groussin M."/>
            <person name="Gibbons S.M."/>
            <person name="Avila-Pacheco J."/>
            <person name="Jiang X."/>
            <person name="Kearney S.M."/>
            <person name="Perrotta A.R."/>
            <person name="Berdy B."/>
            <person name="Zhao S."/>
            <person name="Lieberman T.D."/>
            <person name="Swanson P.K."/>
            <person name="Smith M."/>
            <person name="Roesemann S."/>
            <person name="Alexander J.E."/>
            <person name="Rich S.A."/>
            <person name="Livny J."/>
            <person name="Vlamakis H."/>
            <person name="Clish C."/>
            <person name="Bullock K."/>
            <person name="Deik A."/>
            <person name="Scott J."/>
            <person name="Pierce K.A."/>
            <person name="Xavier R.J."/>
            <person name="Alm E.J."/>
        </authorList>
    </citation>
    <scope>NUCLEOTIDE SEQUENCE [LARGE SCALE GENOMIC DNA]</scope>
    <source>
        <strain evidence="18 19">BIOML-A3</strain>
    </source>
</reference>
<dbReference type="InterPro" id="IPR004404">
    <property type="entry name" value="DihydroxyA_deHydtase"/>
</dbReference>
<dbReference type="Proteomes" id="UP000431304">
    <property type="component" value="Unassembled WGS sequence"/>
</dbReference>
<proteinExistence type="inferred from homology"/>
<dbReference type="InterPro" id="IPR000581">
    <property type="entry name" value="ILV_EDD_N"/>
</dbReference>
<comment type="cofactor">
    <cofactor evidence="15">
        <name>[2Fe-2S] cluster</name>
        <dbReference type="ChEBI" id="CHEBI:190135"/>
    </cofactor>
    <text evidence="15">Binds 1 [2Fe-2S] cluster per subunit. This cluster acts as a Lewis acid cofactor.</text>
</comment>
<protein>
    <recommendedName>
        <fullName evidence="14 15">Dihydroxy-acid dehydratase</fullName>
        <shortName evidence="15">DAD</shortName>
        <ecNumber evidence="14 15">4.2.1.9</ecNumber>
    </recommendedName>
</protein>
<comment type="catalytic activity">
    <reaction evidence="15">
        <text>(2R,3R)-2,3-dihydroxy-3-methylpentanoate = (S)-3-methyl-2-oxopentanoate + H2O</text>
        <dbReference type="Rhea" id="RHEA:27694"/>
        <dbReference type="ChEBI" id="CHEBI:15377"/>
        <dbReference type="ChEBI" id="CHEBI:35146"/>
        <dbReference type="ChEBI" id="CHEBI:49258"/>
        <dbReference type="EC" id="4.2.1.9"/>
    </reaction>
</comment>
<feature type="binding site" evidence="15">
    <location>
        <position position="442"/>
    </location>
    <ligand>
        <name>Mg(2+)</name>
        <dbReference type="ChEBI" id="CHEBI:18420"/>
    </ligand>
</feature>
<comment type="caution">
    <text evidence="15">Lacks conserved residue(s) required for the propagation of feature annotation.</text>
</comment>
<evidence type="ECO:0000259" key="17">
    <source>
        <dbReference type="Pfam" id="PF24877"/>
    </source>
</evidence>
<keyword evidence="8 15" id="KW-0411">Iron-sulfur</keyword>
<dbReference type="NCBIfam" id="NF002068">
    <property type="entry name" value="PRK00911.1"/>
    <property type="match status" value="1"/>
</dbReference>
<dbReference type="InterPro" id="IPR020558">
    <property type="entry name" value="DiOHA_6PGluconate_deHydtase_CS"/>
</dbReference>
<comment type="function">
    <text evidence="15">Functions in the biosynthesis of branched-chain amino acids. Catalyzes the dehydration of (2R,3R)-2,3-dihydroxy-3-methylpentanoate (2,3-dihydroxy-3-methylvalerate) into 2-oxo-3-methylpentanoate (2-oxo-3-methylvalerate) and of (2R)-2,3-dihydroxy-3-methylbutanoate (2,3-dihydroxyisovalerate) into 2-oxo-3-methylbutanoate (2-oxoisovalerate), the penultimate precursor to L-isoleucine and L-valine, respectively.</text>
</comment>
<comment type="pathway">
    <text evidence="13 15">Amino-acid biosynthesis; L-isoleucine biosynthesis; L-isoleucine from 2-oxobutanoate: step 3/4.</text>
</comment>
<keyword evidence="7 15" id="KW-0408">Iron</keyword>
<dbReference type="UniPathway" id="UPA00049">
    <property type="reaction ID" value="UER00061"/>
</dbReference>
<evidence type="ECO:0000313" key="19">
    <source>
        <dbReference type="Proteomes" id="UP000431304"/>
    </source>
</evidence>
<evidence type="ECO:0000256" key="3">
    <source>
        <dbReference type="ARBA" id="ARBA00022605"/>
    </source>
</evidence>